<dbReference type="AlphaFoldDB" id="A0ABD3Y281"/>
<gene>
    <name evidence="1" type="ORF">ACJMK2_004261</name>
</gene>
<evidence type="ECO:0008006" key="3">
    <source>
        <dbReference type="Google" id="ProtNLM"/>
    </source>
</evidence>
<proteinExistence type="predicted"/>
<evidence type="ECO:0000313" key="2">
    <source>
        <dbReference type="Proteomes" id="UP001634394"/>
    </source>
</evidence>
<organism evidence="1 2">
    <name type="scientific">Sinanodonta woodiana</name>
    <name type="common">Chinese pond mussel</name>
    <name type="synonym">Anodonta woodiana</name>
    <dbReference type="NCBI Taxonomy" id="1069815"/>
    <lineage>
        <taxon>Eukaryota</taxon>
        <taxon>Metazoa</taxon>
        <taxon>Spiralia</taxon>
        <taxon>Lophotrochozoa</taxon>
        <taxon>Mollusca</taxon>
        <taxon>Bivalvia</taxon>
        <taxon>Autobranchia</taxon>
        <taxon>Heteroconchia</taxon>
        <taxon>Palaeoheterodonta</taxon>
        <taxon>Unionida</taxon>
        <taxon>Unionoidea</taxon>
        <taxon>Unionidae</taxon>
        <taxon>Unioninae</taxon>
        <taxon>Sinanodonta</taxon>
    </lineage>
</organism>
<dbReference type="Proteomes" id="UP001634394">
    <property type="component" value="Unassembled WGS sequence"/>
</dbReference>
<sequence>MEKKRKRRHCQRCGDEFSDRHFRRHNCKDVQCDSGEEEEQESVEDNSIQYLESTDLPWQTSAMPLPKNITEEDRLMYFESIQSQVVSSSDSESDNSMYEAAFEDAMSDSETQIVSEKSSGNDYIWWILKALLKWQSCFFIPDRAFSYILILIKSVLYLCSNSSDFMKALYQDFPVTIYQMNKFVSFSKDNFKKYVVCTKCFKLYDYEDCFDVIEGRKVSSVCGNVAYPCHSSPHLRRACGEALLKIVHSQNWDQLTPFKTYCYRKLEDSISDFVKRPGFETKCELWRQRKVPSDVLMDVYDGNIWHEFSSEALNFLLVFVFDWDF</sequence>
<name>A0ABD3Y281_SINWO</name>
<dbReference type="EMBL" id="JBJQND010000001">
    <property type="protein sequence ID" value="KAL3892021.1"/>
    <property type="molecule type" value="Genomic_DNA"/>
</dbReference>
<evidence type="ECO:0000313" key="1">
    <source>
        <dbReference type="EMBL" id="KAL3892021.1"/>
    </source>
</evidence>
<keyword evidence="2" id="KW-1185">Reference proteome</keyword>
<reference evidence="1 2" key="1">
    <citation type="submission" date="2024-11" db="EMBL/GenBank/DDBJ databases">
        <title>Chromosome-level genome assembly of the freshwater bivalve Anodonta woodiana.</title>
        <authorList>
            <person name="Chen X."/>
        </authorList>
    </citation>
    <scope>NUCLEOTIDE SEQUENCE [LARGE SCALE GENOMIC DNA]</scope>
    <source>
        <strain evidence="1">MN2024</strain>
        <tissue evidence="1">Gills</tissue>
    </source>
</reference>
<comment type="caution">
    <text evidence="1">The sequence shown here is derived from an EMBL/GenBank/DDBJ whole genome shotgun (WGS) entry which is preliminary data.</text>
</comment>
<accession>A0ABD3Y281</accession>
<protein>
    <recommendedName>
        <fullName evidence="3">C2H2-type domain-containing protein</fullName>
    </recommendedName>
</protein>